<feature type="region of interest" description="Disordered" evidence="1">
    <location>
        <begin position="608"/>
        <end position="642"/>
    </location>
</feature>
<protein>
    <submittedName>
        <fullName evidence="2">AAA family ATPase</fullName>
    </submittedName>
</protein>
<proteinExistence type="predicted"/>
<dbReference type="EMBL" id="CP051167">
    <property type="protein sequence ID" value="QIZ72169.1"/>
    <property type="molecule type" value="Genomic_DNA"/>
</dbReference>
<feature type="compositionally biased region" description="Basic and acidic residues" evidence="1">
    <location>
        <begin position="631"/>
        <end position="642"/>
    </location>
</feature>
<sequence>MSCTSVSSAIVHLNAAIAAANPFERATRVTEREIWWATPPNLEGLNPEAIAAVLDAVERARKRIEPLSSLAILGETGTGKTHAIACVRQQLQRDRRGLLVYVNAGQFSDVNLIRYQFLQTVVDSFRHPGSANFMQWQDLATAIALEAFQSIYPERDRFSVDSLVNKLNRQTLSKNQTWIAQLSEAFFKIRPTLGDPDLVRALLWTLCHAQAPYAIKWLAGQVLASAKAEELGLPNRSRDYRDAQGWEIVLEIFSLATQFYPVVIAFDQLDSPENSDTGLKRERVVASLVKRIWETLPIARLNYGVVLAIAATPQTWYEKIQSLPSGIVAYLSKSVAPIRLQAIDVRGMRELVGLFLQQFYDRCHLIPPRSLYPFDSDQLDALAREELNVRELLEWCAENFRPVEVDPWEAVQIALDRAKQTVEERQLHADRRSLVAALQLALQMLLDRSIAGVTLEAVESMEARDLHDRRYVPLRAIVRTDAGSHAIGLAIVPRLNASELRATFARLLDRDRLGLDGACLLAPQIPAHWQCRQGLARFIRGDRCSYIPLDRDALTPLLALWWLHRERQQWQLGDREIVEFVRQHQFLAENPTISAILSTAIAPLPQAVEGDGDRPYFPPDRRSNPTGNDRNLLKIDESNDSP</sequence>
<dbReference type="Proteomes" id="UP000500857">
    <property type="component" value="Chromosome"/>
</dbReference>
<dbReference type="Gene3D" id="3.40.50.300">
    <property type="entry name" value="P-loop containing nucleotide triphosphate hydrolases"/>
    <property type="match status" value="1"/>
</dbReference>
<evidence type="ECO:0000313" key="2">
    <source>
        <dbReference type="EMBL" id="QIZ72169.1"/>
    </source>
</evidence>
<evidence type="ECO:0000313" key="3">
    <source>
        <dbReference type="Proteomes" id="UP000500857"/>
    </source>
</evidence>
<dbReference type="SUPFAM" id="SSF52540">
    <property type="entry name" value="P-loop containing nucleoside triphosphate hydrolases"/>
    <property type="match status" value="1"/>
</dbReference>
<reference evidence="2 3" key="1">
    <citation type="submission" date="2020-04" db="EMBL/GenBank/DDBJ databases">
        <authorList>
            <person name="Basu S."/>
            <person name="Maruthanayagam V."/>
            <person name="Chakraborty S."/>
            <person name="Pramanik A."/>
            <person name="Mukherjee J."/>
            <person name="Brink B."/>
        </authorList>
    </citation>
    <scope>NUCLEOTIDE SEQUENCE [LARGE SCALE GENOMIC DNA]</scope>
    <source>
        <strain evidence="2 3">AP17</strain>
    </source>
</reference>
<dbReference type="RefSeq" id="WP_168570319.1">
    <property type="nucleotide sequence ID" value="NZ_CP051167.1"/>
</dbReference>
<dbReference type="AlphaFoldDB" id="A0A6H1U3H2"/>
<dbReference type="KEGG" id="oxy:HCG48_17645"/>
<keyword evidence="3" id="KW-1185">Reference proteome</keyword>
<feature type="compositionally biased region" description="Basic and acidic residues" evidence="1">
    <location>
        <begin position="611"/>
        <end position="623"/>
    </location>
</feature>
<accession>A0A6H1U3H2</accession>
<organism evidence="2 3">
    <name type="scientific">Oxynema aestuarii AP17</name>
    <dbReference type="NCBI Taxonomy" id="2064643"/>
    <lineage>
        <taxon>Bacteria</taxon>
        <taxon>Bacillati</taxon>
        <taxon>Cyanobacteriota</taxon>
        <taxon>Cyanophyceae</taxon>
        <taxon>Oscillatoriophycideae</taxon>
        <taxon>Oscillatoriales</taxon>
        <taxon>Oscillatoriaceae</taxon>
        <taxon>Oxynema</taxon>
        <taxon>Oxynema aestuarii</taxon>
    </lineage>
</organism>
<name>A0A6H1U3H2_9CYAN</name>
<dbReference type="InterPro" id="IPR027417">
    <property type="entry name" value="P-loop_NTPase"/>
</dbReference>
<evidence type="ECO:0000256" key="1">
    <source>
        <dbReference type="SAM" id="MobiDB-lite"/>
    </source>
</evidence>
<gene>
    <name evidence="2" type="ORF">HCG48_17645</name>
</gene>